<reference evidence="5 6" key="1">
    <citation type="submission" date="2016-03" db="EMBL/GenBank/DDBJ databases">
        <authorList>
            <person name="Ploux O."/>
        </authorList>
    </citation>
    <scope>NUCLEOTIDE SEQUENCE [LARGE SCALE GENOMIC DNA]</scope>
    <source>
        <strain evidence="5 6">UAMH 11012</strain>
    </source>
</reference>
<dbReference type="GO" id="GO:0046872">
    <property type="term" value="F:metal ion binding"/>
    <property type="evidence" value="ECO:0007669"/>
    <property type="project" value="UniProtKB-KW"/>
</dbReference>
<keyword evidence="2" id="KW-0732">Signal</keyword>
<gene>
    <name evidence="5" type="ORF">PAC_00023</name>
</gene>
<dbReference type="InterPro" id="IPR050316">
    <property type="entry name" value="Tyrosinase/Hemocyanin"/>
</dbReference>
<dbReference type="Gene3D" id="1.10.1280.10">
    <property type="entry name" value="Di-copper center containing domain from catechol oxidase"/>
    <property type="match status" value="1"/>
</dbReference>
<feature type="signal peptide" evidence="2">
    <location>
        <begin position="1"/>
        <end position="19"/>
    </location>
</feature>
<accession>A0A1L7WBJ5</accession>
<evidence type="ECO:0000313" key="6">
    <source>
        <dbReference type="Proteomes" id="UP000184330"/>
    </source>
</evidence>
<evidence type="ECO:0000259" key="4">
    <source>
        <dbReference type="PROSITE" id="PS00498"/>
    </source>
</evidence>
<dbReference type="Proteomes" id="UP000184330">
    <property type="component" value="Unassembled WGS sequence"/>
</dbReference>
<evidence type="ECO:0000256" key="2">
    <source>
        <dbReference type="SAM" id="SignalP"/>
    </source>
</evidence>
<feature type="domain" description="Tyrosinase copper-binding" evidence="4">
    <location>
        <begin position="284"/>
        <end position="295"/>
    </location>
</feature>
<organism evidence="5 6">
    <name type="scientific">Phialocephala subalpina</name>
    <dbReference type="NCBI Taxonomy" id="576137"/>
    <lineage>
        <taxon>Eukaryota</taxon>
        <taxon>Fungi</taxon>
        <taxon>Dikarya</taxon>
        <taxon>Ascomycota</taxon>
        <taxon>Pezizomycotina</taxon>
        <taxon>Leotiomycetes</taxon>
        <taxon>Helotiales</taxon>
        <taxon>Mollisiaceae</taxon>
        <taxon>Phialocephala</taxon>
        <taxon>Phialocephala fortinii species complex</taxon>
    </lineage>
</organism>
<evidence type="ECO:0000256" key="1">
    <source>
        <dbReference type="ARBA" id="ARBA00022723"/>
    </source>
</evidence>
<dbReference type="PANTHER" id="PTHR11474:SF116">
    <property type="entry name" value="TYROSINASE"/>
    <property type="match status" value="1"/>
</dbReference>
<dbReference type="EMBL" id="FJOG01000001">
    <property type="protein sequence ID" value="CZR50151.1"/>
    <property type="molecule type" value="Genomic_DNA"/>
</dbReference>
<evidence type="ECO:0000259" key="3">
    <source>
        <dbReference type="PROSITE" id="PS00497"/>
    </source>
</evidence>
<dbReference type="STRING" id="576137.A0A1L7WBJ5"/>
<dbReference type="PANTHER" id="PTHR11474">
    <property type="entry name" value="TYROSINASE FAMILY MEMBER"/>
    <property type="match status" value="1"/>
</dbReference>
<keyword evidence="5" id="KW-0503">Monooxygenase</keyword>
<dbReference type="InterPro" id="IPR002227">
    <property type="entry name" value="Tyrosinase_Cu-bd"/>
</dbReference>
<keyword evidence="1" id="KW-0479">Metal-binding</keyword>
<feature type="chain" id="PRO_5012363338" evidence="2">
    <location>
        <begin position="20"/>
        <end position="362"/>
    </location>
</feature>
<evidence type="ECO:0000313" key="5">
    <source>
        <dbReference type="EMBL" id="CZR50151.1"/>
    </source>
</evidence>
<keyword evidence="6" id="KW-1185">Reference proteome</keyword>
<dbReference type="PROSITE" id="PS00497">
    <property type="entry name" value="TYROSINASE_1"/>
    <property type="match status" value="1"/>
</dbReference>
<protein>
    <submittedName>
        <fullName evidence="5">Related to monophenol monooxygenase (Tyrosinase)</fullName>
    </submittedName>
</protein>
<feature type="domain" description="Tyrosinase copper-binding" evidence="3">
    <location>
        <begin position="121"/>
        <end position="138"/>
    </location>
</feature>
<dbReference type="AlphaFoldDB" id="A0A1L7WBJ5"/>
<keyword evidence="5" id="KW-0560">Oxidoreductase</keyword>
<sequence>MLLFARHIIFALLTSVAFAIATLNDEMDADTLNLLAQTASGNEAVHLTERTTNSSSTCTVGNLSIRREWGSLSAEERIAYTDAVLCLQEKIALTPTSLVPGVRSRFDDWVATHINQTLTIHYTGTFLAWHRWFTWNYEQALKTECGYTGTQPYWDWGPYSSNTTSSPVFDGSATRGGCVTSGPFKNMTVNLGPVFLPLNNGSVETGTGFDYNPRCLKRDIGSAVNQAYANYTSIVNLLTKNDNIEDFQMVMQGIPGSGSIGVHGGGHYTIAGDPGSDFYTSPGDPAFYLHHGMIDRTWWIWQNLDLENRQDAISGTGTFLNNPPSANTTLDDMIDLGYARGGPIAMRDIMSTTDGPFCYTYE</sequence>
<dbReference type="OrthoDB" id="6132182at2759"/>
<dbReference type="Pfam" id="PF00264">
    <property type="entry name" value="Tyrosinase"/>
    <property type="match status" value="1"/>
</dbReference>
<name>A0A1L7WBJ5_9HELO</name>
<dbReference type="PRINTS" id="PR00092">
    <property type="entry name" value="TYROSINASE"/>
</dbReference>
<proteinExistence type="predicted"/>
<dbReference type="GO" id="GO:0004497">
    <property type="term" value="F:monooxygenase activity"/>
    <property type="evidence" value="ECO:0007669"/>
    <property type="project" value="UniProtKB-KW"/>
</dbReference>
<dbReference type="SUPFAM" id="SSF48056">
    <property type="entry name" value="Di-copper centre-containing domain"/>
    <property type="match status" value="1"/>
</dbReference>
<dbReference type="PROSITE" id="PS00498">
    <property type="entry name" value="TYROSINASE_2"/>
    <property type="match status" value="1"/>
</dbReference>
<dbReference type="InterPro" id="IPR008922">
    <property type="entry name" value="Di-copper_centre_dom_sf"/>
</dbReference>